<keyword evidence="2" id="KW-1185">Reference proteome</keyword>
<sequence>MSFSTKKRFIAGVSCPKCALLDKVVAYSDGEKSYRECVACGFVDQIRLQAEPRELQTRVNTPAEQIAAETSPVRLIDPNN</sequence>
<comment type="caution">
    <text evidence="1">The sequence shown here is derived from an EMBL/GenBank/DDBJ whole genome shotgun (WGS) entry which is preliminary data.</text>
</comment>
<dbReference type="Proteomes" id="UP000298133">
    <property type="component" value="Unassembled WGS sequence"/>
</dbReference>
<evidence type="ECO:0000313" key="1">
    <source>
        <dbReference type="EMBL" id="TFH67925.1"/>
    </source>
</evidence>
<gene>
    <name evidence="1" type="ORF">E3W66_06670</name>
</gene>
<proteinExistence type="predicted"/>
<organism evidence="1 2">
    <name type="scientific">Gammaproteobacteria bacterium LSUCC0057</name>
    <dbReference type="NCBI Taxonomy" id="2559237"/>
    <lineage>
        <taxon>Bacteria</taxon>
        <taxon>Pseudomonadati</taxon>
        <taxon>Pseudomonadota</taxon>
        <taxon>Gammaproteobacteria</taxon>
        <taxon>Cellvibrionales</taxon>
        <taxon>Porticoccaceae</taxon>
        <taxon>SAR92 clade</taxon>
    </lineage>
</organism>
<dbReference type="EMBL" id="SPIA01000002">
    <property type="protein sequence ID" value="TFH67925.1"/>
    <property type="molecule type" value="Genomic_DNA"/>
</dbReference>
<reference evidence="1 2" key="1">
    <citation type="submission" date="2019-03" db="EMBL/GenBank/DDBJ databases">
        <title>Draft genome of Gammaproteobacteria bacterium LSUCC0057, a member of the SAR92 clade.</title>
        <authorList>
            <person name="Lanclos V.C."/>
            <person name="Doiron C."/>
            <person name="Henson M.W."/>
            <person name="Thrash J.C."/>
        </authorList>
    </citation>
    <scope>NUCLEOTIDE SEQUENCE [LARGE SCALE GENOMIC DNA]</scope>
    <source>
        <strain evidence="1 2">LSUCC0057</strain>
    </source>
</reference>
<dbReference type="OrthoDB" id="5881059at2"/>
<dbReference type="InterPro" id="IPR012658">
    <property type="entry name" value="YheV"/>
</dbReference>
<accession>A0A4Y8UGH5</accession>
<protein>
    <submittedName>
        <fullName evidence="1">YheV family putative metal-binding protein</fullName>
    </submittedName>
</protein>
<dbReference type="NCBIfam" id="TIGR02443">
    <property type="entry name" value="YheV family putative zinc ribbon protein"/>
    <property type="match status" value="1"/>
</dbReference>
<dbReference type="Pfam" id="PF09526">
    <property type="entry name" value="DUF2387"/>
    <property type="match status" value="1"/>
</dbReference>
<name>A0A4Y8UGH5_9GAMM</name>
<evidence type="ECO:0000313" key="2">
    <source>
        <dbReference type="Proteomes" id="UP000298133"/>
    </source>
</evidence>
<dbReference type="AlphaFoldDB" id="A0A4Y8UGH5"/>